<feature type="compositionally biased region" description="Basic and acidic residues" evidence="1">
    <location>
        <begin position="34"/>
        <end position="43"/>
    </location>
</feature>
<organism evidence="2 3">
    <name type="scientific">Phytophthora lilii</name>
    <dbReference type="NCBI Taxonomy" id="2077276"/>
    <lineage>
        <taxon>Eukaryota</taxon>
        <taxon>Sar</taxon>
        <taxon>Stramenopiles</taxon>
        <taxon>Oomycota</taxon>
        <taxon>Peronosporomycetes</taxon>
        <taxon>Peronosporales</taxon>
        <taxon>Peronosporaceae</taxon>
        <taxon>Phytophthora</taxon>
    </lineage>
</organism>
<gene>
    <name evidence="2" type="ORF">Plil01_000543300</name>
</gene>
<evidence type="ECO:0000256" key="1">
    <source>
        <dbReference type="SAM" id="MobiDB-lite"/>
    </source>
</evidence>
<protein>
    <submittedName>
        <fullName evidence="2">Unnamed protein product</fullName>
    </submittedName>
</protein>
<feature type="region of interest" description="Disordered" evidence="1">
    <location>
        <begin position="1"/>
        <end position="43"/>
    </location>
</feature>
<keyword evidence="3" id="KW-1185">Reference proteome</keyword>
<evidence type="ECO:0000313" key="2">
    <source>
        <dbReference type="EMBL" id="GMF15668.1"/>
    </source>
</evidence>
<evidence type="ECO:0000313" key="3">
    <source>
        <dbReference type="Proteomes" id="UP001165083"/>
    </source>
</evidence>
<proteinExistence type="predicted"/>
<accession>A0A9W6TLQ5</accession>
<name>A0A9W6TLQ5_9STRA</name>
<sequence length="109" mass="12137">MALNDNDGGNVETEGEGGQEKHENPENVVDEQEVAVHSDRRSSLEKYTSVAKHAVKMVIDNDHDETIEAVRRIVEVNGLDANRRFLERLGDGEVDKEVAVAFADVRTSY</sequence>
<reference evidence="2" key="1">
    <citation type="submission" date="2023-04" db="EMBL/GenBank/DDBJ databases">
        <title>Phytophthora lilii NBRC 32176.</title>
        <authorList>
            <person name="Ichikawa N."/>
            <person name="Sato H."/>
            <person name="Tonouchi N."/>
        </authorList>
    </citation>
    <scope>NUCLEOTIDE SEQUENCE</scope>
    <source>
        <strain evidence="2">NBRC 32176</strain>
    </source>
</reference>
<dbReference type="Proteomes" id="UP001165083">
    <property type="component" value="Unassembled WGS sequence"/>
</dbReference>
<comment type="caution">
    <text evidence="2">The sequence shown here is derived from an EMBL/GenBank/DDBJ whole genome shotgun (WGS) entry which is preliminary data.</text>
</comment>
<dbReference type="AlphaFoldDB" id="A0A9W6TLQ5"/>
<dbReference type="EMBL" id="BSXW01000228">
    <property type="protein sequence ID" value="GMF15668.1"/>
    <property type="molecule type" value="Genomic_DNA"/>
</dbReference>
<dbReference type="OrthoDB" id="128057at2759"/>